<organism evidence="1">
    <name type="scientific">Schaalia odontolytica</name>
    <dbReference type="NCBI Taxonomy" id="1660"/>
    <lineage>
        <taxon>Bacteria</taxon>
        <taxon>Bacillati</taxon>
        <taxon>Actinomycetota</taxon>
        <taxon>Actinomycetes</taxon>
        <taxon>Actinomycetales</taxon>
        <taxon>Actinomycetaceae</taxon>
        <taxon>Schaalia</taxon>
    </lineage>
</organism>
<evidence type="ECO:0000313" key="1">
    <source>
        <dbReference type="EMBL" id="VYS72357.1"/>
    </source>
</evidence>
<reference evidence="1" key="1">
    <citation type="submission" date="2019-11" db="EMBL/GenBank/DDBJ databases">
        <authorList>
            <person name="Feng L."/>
        </authorList>
    </citation>
    <scope>NUCLEOTIDE SEQUENCE</scope>
    <source>
        <strain evidence="1">AodontolyticusLFYP35</strain>
    </source>
</reference>
<sequence length="37" mass="4395">MVFEVVPAFVPEADETRRRVIQRHSLRDAAENWVQLE</sequence>
<dbReference type="AlphaFoldDB" id="A0A6N2QV64"/>
<gene>
    <name evidence="1" type="ORF">AOLFYP35_00027</name>
</gene>
<accession>A0A6N2QV64</accession>
<name>A0A6N2QV64_9ACTO</name>
<dbReference type="EMBL" id="CACRSM010000001">
    <property type="protein sequence ID" value="VYS72357.1"/>
    <property type="molecule type" value="Genomic_DNA"/>
</dbReference>
<proteinExistence type="predicted"/>
<protein>
    <submittedName>
        <fullName evidence="1">Uncharacterized protein</fullName>
    </submittedName>
</protein>